<dbReference type="OrthoDB" id="10323337at2759"/>
<reference evidence="2" key="1">
    <citation type="journal article" date="2014" name="Genome Announc.">
        <title>Draft genome sequence of Rhodosporidium toruloides CECT1137, an oleaginous yeast of biotechnological interest.</title>
        <authorList>
            <person name="Morin N."/>
            <person name="Calcas X."/>
            <person name="Devillers H."/>
            <person name="Durrens P."/>
            <person name="Sherman D.J."/>
            <person name="Nicaud J.-M."/>
            <person name="Neuveglise C."/>
        </authorList>
    </citation>
    <scope>NUCLEOTIDE SEQUENCE</scope>
    <source>
        <strain evidence="2">CECT1137</strain>
    </source>
</reference>
<protein>
    <submittedName>
        <fullName evidence="2">RHTO0S03e01706g1_1</fullName>
    </submittedName>
</protein>
<sequence length="310" mass="34939">MSSSTAIQHSVAPADAKDWLLAPGSRFFSRRMHPTTGSTVLCLGELDEGSEAVRLRRSVYQYIISSYKPLHPLDGAEYRDLQEKYGDAVPSLDWEAFCAVVDNWPWFFPLEACSAFASKTSLTPLDAFIDLVLLATSSPSSRSQHRPQEDARHDLRSLLTHEFPVALSLWQRSLDRYCAQRRPKAASKIEAWTSTNLRQLREEVIEQAAGTKQYIVAGTRINSYEATLVDWLVHERKAVFTPVDRNKLVKRITRTDSDPRSSISTSRTSLSSIPRDPLSSVTSLEQRPEATSGSSGKRQRLRDAVRVFQR</sequence>
<dbReference type="EMBL" id="LK052938">
    <property type="protein sequence ID" value="CDR37995.1"/>
    <property type="molecule type" value="Genomic_DNA"/>
</dbReference>
<organism evidence="2">
    <name type="scientific">Rhodotorula toruloides</name>
    <name type="common">Yeast</name>
    <name type="synonym">Rhodosporidium toruloides</name>
    <dbReference type="NCBI Taxonomy" id="5286"/>
    <lineage>
        <taxon>Eukaryota</taxon>
        <taxon>Fungi</taxon>
        <taxon>Dikarya</taxon>
        <taxon>Basidiomycota</taxon>
        <taxon>Pucciniomycotina</taxon>
        <taxon>Microbotryomycetes</taxon>
        <taxon>Sporidiobolales</taxon>
        <taxon>Sporidiobolaceae</taxon>
        <taxon>Rhodotorula</taxon>
    </lineage>
</organism>
<dbReference type="AlphaFoldDB" id="A0A061ARP4"/>
<feature type="compositionally biased region" description="Polar residues" evidence="1">
    <location>
        <begin position="279"/>
        <end position="296"/>
    </location>
</feature>
<feature type="compositionally biased region" description="Low complexity" evidence="1">
    <location>
        <begin position="260"/>
        <end position="275"/>
    </location>
</feature>
<proteinExistence type="predicted"/>
<gene>
    <name evidence="2" type="ORF">RHTO0S_03e01706g</name>
</gene>
<evidence type="ECO:0000256" key="1">
    <source>
        <dbReference type="SAM" id="MobiDB-lite"/>
    </source>
</evidence>
<name>A0A061ARP4_RHOTO</name>
<feature type="region of interest" description="Disordered" evidence="1">
    <location>
        <begin position="254"/>
        <end position="303"/>
    </location>
</feature>
<accession>A0A061ARP4</accession>
<evidence type="ECO:0000313" key="2">
    <source>
        <dbReference type="EMBL" id="CDR37995.1"/>
    </source>
</evidence>